<feature type="transmembrane region" description="Helical" evidence="2">
    <location>
        <begin position="20"/>
        <end position="41"/>
    </location>
</feature>
<feature type="transmembrane region" description="Helical" evidence="2">
    <location>
        <begin position="374"/>
        <end position="396"/>
    </location>
</feature>
<proteinExistence type="predicted"/>
<dbReference type="AlphaFoldDB" id="A0A9E7BZP6"/>
<evidence type="ECO:0000256" key="2">
    <source>
        <dbReference type="SAM" id="Phobius"/>
    </source>
</evidence>
<feature type="compositionally biased region" description="Low complexity" evidence="1">
    <location>
        <begin position="603"/>
        <end position="621"/>
    </location>
</feature>
<feature type="transmembrane region" description="Helical" evidence="2">
    <location>
        <begin position="565"/>
        <end position="585"/>
    </location>
</feature>
<feature type="transmembrane region" description="Helical" evidence="2">
    <location>
        <begin position="184"/>
        <end position="206"/>
    </location>
</feature>
<dbReference type="RefSeq" id="WP_259314450.1">
    <property type="nucleotide sequence ID" value="NZ_CP087164.1"/>
</dbReference>
<keyword evidence="2" id="KW-0812">Transmembrane</keyword>
<dbReference type="KEGG" id="sbae:DSM104329_01166"/>
<organism evidence="3 4">
    <name type="scientific">Capillimicrobium parvum</name>
    <dbReference type="NCBI Taxonomy" id="2884022"/>
    <lineage>
        <taxon>Bacteria</taxon>
        <taxon>Bacillati</taxon>
        <taxon>Actinomycetota</taxon>
        <taxon>Thermoleophilia</taxon>
        <taxon>Solirubrobacterales</taxon>
        <taxon>Capillimicrobiaceae</taxon>
        <taxon>Capillimicrobium</taxon>
    </lineage>
</organism>
<evidence type="ECO:0000313" key="4">
    <source>
        <dbReference type="Proteomes" id="UP001162834"/>
    </source>
</evidence>
<dbReference type="Proteomes" id="UP001162834">
    <property type="component" value="Chromosome"/>
</dbReference>
<accession>A0A9E7BZP6</accession>
<feature type="transmembrane region" description="Helical" evidence="2">
    <location>
        <begin position="227"/>
        <end position="245"/>
    </location>
</feature>
<dbReference type="EMBL" id="CP087164">
    <property type="protein sequence ID" value="UGS34784.1"/>
    <property type="molecule type" value="Genomic_DNA"/>
</dbReference>
<evidence type="ECO:0000256" key="1">
    <source>
        <dbReference type="SAM" id="MobiDB-lite"/>
    </source>
</evidence>
<evidence type="ECO:0000313" key="3">
    <source>
        <dbReference type="EMBL" id="UGS34784.1"/>
    </source>
</evidence>
<keyword evidence="2" id="KW-1133">Transmembrane helix</keyword>
<feature type="transmembrane region" description="Helical" evidence="2">
    <location>
        <begin position="62"/>
        <end position="86"/>
    </location>
</feature>
<feature type="transmembrane region" description="Helical" evidence="2">
    <location>
        <begin position="138"/>
        <end position="164"/>
    </location>
</feature>
<sequence>MSILMHAAASPAGGAALGQVAVATAAATAVTVTMLWLAIGHRSGRIRGIGRLAAYGERVSGLPGWAVVPSAIVGVSLLIALFGMYWDISLHIDNGRDAGPLANPAHYLILFGLFGVLFAAVAAIALPQGAVGRTGVRIAPGWFAPTGGIVLLLCAGFALTGFPLDDVWHRLFGQDVTLWGPTHLMLIGGASLATIGALVLTSEGLTARGSDGPRRAPTAVQRRTQRLRTALLAGGLLVALSTLQGEFDFGVPQFRLLFHPVLIALAASVALVVARISLGRGGALAAVASFLVMRGLIALLVGPMLGQTMPHFPLYAAEALVVELVAWRIGRDRPLVLGAVSGLGIGTVGLAAEWGWTHVFMPLAWPPHVMAEAFAVGTIAAAAGGVLGGWIGAAVTPSVPLPRRAGRAALAGFAVVLAAVAWTLPIGAGDGTRAVVTLRELTGGPQRTVQATARLDPAGAADGADWFVQTSWQGGGSVIEPLREVSPGVWRTTAPMPVHGDWKSELRLHTGHDITGVPVYFPADPAIPAPAVAAPDRFERTFVLDKQLLQREQKGGVPGWLQTSAYLAVLAIALAMAAALAWALGRLRRVSSADSGEDDGRFSRQPSMRARSRSASAASSS</sequence>
<feature type="transmembrane region" description="Helical" evidence="2">
    <location>
        <begin position="283"/>
        <end position="306"/>
    </location>
</feature>
<gene>
    <name evidence="3" type="ORF">DSM104329_01166</name>
</gene>
<reference evidence="3" key="1">
    <citation type="journal article" date="2022" name="Int. J. Syst. Evol. Microbiol.">
        <title>Pseudomonas aegrilactucae sp. nov. and Pseudomonas morbosilactucae sp. nov., pathogens causing bacterial rot of lettuce in Japan.</title>
        <authorList>
            <person name="Sawada H."/>
            <person name="Fujikawa T."/>
            <person name="Satou M."/>
        </authorList>
    </citation>
    <scope>NUCLEOTIDE SEQUENCE</scope>
    <source>
        <strain evidence="3">0166_1</strain>
    </source>
</reference>
<feature type="transmembrane region" description="Helical" evidence="2">
    <location>
        <begin position="336"/>
        <end position="354"/>
    </location>
</feature>
<keyword evidence="4" id="KW-1185">Reference proteome</keyword>
<name>A0A9E7BZP6_9ACTN</name>
<feature type="transmembrane region" description="Helical" evidence="2">
    <location>
        <begin position="257"/>
        <end position="276"/>
    </location>
</feature>
<keyword evidence="2" id="KW-0472">Membrane</keyword>
<feature type="transmembrane region" description="Helical" evidence="2">
    <location>
        <begin position="106"/>
        <end position="126"/>
    </location>
</feature>
<feature type="transmembrane region" description="Helical" evidence="2">
    <location>
        <begin position="408"/>
        <end position="428"/>
    </location>
</feature>
<feature type="region of interest" description="Disordered" evidence="1">
    <location>
        <begin position="591"/>
        <end position="621"/>
    </location>
</feature>
<protein>
    <submittedName>
        <fullName evidence="3">Uncharacterized protein</fullName>
    </submittedName>
</protein>
<feature type="transmembrane region" description="Helical" evidence="2">
    <location>
        <begin position="312"/>
        <end position="329"/>
    </location>
</feature>